<proteinExistence type="predicted"/>
<dbReference type="AlphaFoldDB" id="A0A9E7EBE5"/>
<reference evidence="2" key="1">
    <citation type="submission" date="2022-05" db="EMBL/GenBank/DDBJ databases">
        <title>The Musa troglodytarum L. genome provides insights into the mechanism of non-climacteric behaviour and enrichment of carotenoids.</title>
        <authorList>
            <person name="Wang J."/>
        </authorList>
    </citation>
    <scope>NUCLEOTIDE SEQUENCE</scope>
    <source>
        <tissue evidence="2">Leaf</tissue>
    </source>
</reference>
<protein>
    <submittedName>
        <fullName evidence="2">Uncharacterized protein</fullName>
    </submittedName>
</protein>
<dbReference type="EMBL" id="CP097502">
    <property type="protein sequence ID" value="URD72873.1"/>
    <property type="molecule type" value="Genomic_DNA"/>
</dbReference>
<sequence>MTEGSGGEGPEEAERSRRKSLPPAYKYHPSPHLRFLSTGLIASPRKHKLHHSVSLPFLSLPSKEKETFVGLLFERSPY</sequence>
<dbReference type="Proteomes" id="UP001055439">
    <property type="component" value="Chromosome 1"/>
</dbReference>
<evidence type="ECO:0000256" key="1">
    <source>
        <dbReference type="SAM" id="MobiDB-lite"/>
    </source>
</evidence>
<gene>
    <name evidence="2" type="ORF">MUK42_09563</name>
</gene>
<organism evidence="2 3">
    <name type="scientific">Musa troglodytarum</name>
    <name type="common">fe'i banana</name>
    <dbReference type="NCBI Taxonomy" id="320322"/>
    <lineage>
        <taxon>Eukaryota</taxon>
        <taxon>Viridiplantae</taxon>
        <taxon>Streptophyta</taxon>
        <taxon>Embryophyta</taxon>
        <taxon>Tracheophyta</taxon>
        <taxon>Spermatophyta</taxon>
        <taxon>Magnoliopsida</taxon>
        <taxon>Liliopsida</taxon>
        <taxon>Zingiberales</taxon>
        <taxon>Musaceae</taxon>
        <taxon>Musa</taxon>
    </lineage>
</organism>
<evidence type="ECO:0000313" key="3">
    <source>
        <dbReference type="Proteomes" id="UP001055439"/>
    </source>
</evidence>
<feature type="region of interest" description="Disordered" evidence="1">
    <location>
        <begin position="1"/>
        <end position="28"/>
    </location>
</feature>
<keyword evidence="3" id="KW-1185">Reference proteome</keyword>
<accession>A0A9E7EBE5</accession>
<name>A0A9E7EBE5_9LILI</name>
<evidence type="ECO:0000313" key="2">
    <source>
        <dbReference type="EMBL" id="URD72873.1"/>
    </source>
</evidence>